<dbReference type="Gene3D" id="3.40.720.10">
    <property type="entry name" value="Alkaline Phosphatase, subunit A"/>
    <property type="match status" value="1"/>
</dbReference>
<feature type="domain" description="Sulfatase N-terminal" evidence="6">
    <location>
        <begin position="39"/>
        <end position="358"/>
    </location>
</feature>
<gene>
    <name evidence="7" type="ORF">ICJ84_01870</name>
</gene>
<dbReference type="Gene3D" id="3.30.1120.10">
    <property type="match status" value="1"/>
</dbReference>
<keyword evidence="5" id="KW-0732">Signal</keyword>
<comment type="caution">
    <text evidence="7">The sequence shown here is derived from an EMBL/GenBank/DDBJ whole genome shotgun (WGS) entry which is preliminary data.</text>
</comment>
<dbReference type="PROSITE" id="PS00523">
    <property type="entry name" value="SULFATASE_1"/>
    <property type="match status" value="1"/>
</dbReference>
<protein>
    <submittedName>
        <fullName evidence="7">Sulfatase-like hydrolase/transferase</fullName>
    </submittedName>
</protein>
<comment type="similarity">
    <text evidence="1">Belongs to the sulfatase family.</text>
</comment>
<keyword evidence="3 7" id="KW-0378">Hydrolase</keyword>
<feature type="chain" id="PRO_5035305290" evidence="5">
    <location>
        <begin position="20"/>
        <end position="461"/>
    </location>
</feature>
<dbReference type="EMBL" id="JACVXC010000001">
    <property type="protein sequence ID" value="MBD0834174.1"/>
    <property type="molecule type" value="Genomic_DNA"/>
</dbReference>
<dbReference type="InterPro" id="IPR017850">
    <property type="entry name" value="Alkaline_phosphatase_core_sf"/>
</dbReference>
<dbReference type="PROSITE" id="PS51257">
    <property type="entry name" value="PROKAR_LIPOPROTEIN"/>
    <property type="match status" value="1"/>
</dbReference>
<proteinExistence type="inferred from homology"/>
<accession>A0A8J6QP53</accession>
<evidence type="ECO:0000256" key="4">
    <source>
        <dbReference type="ARBA" id="ARBA00022837"/>
    </source>
</evidence>
<reference evidence="7" key="1">
    <citation type="journal article" date="2013" name="Int. J. Syst. Evol. Microbiol.">
        <title>Aestuariibaculum suncheonense gen. nov., sp. nov., a marine bacterium of the family Flavobacteriaceae isolated from a tidal flat and emended descriptions of the genera Gaetbulibacter and Tamlana.</title>
        <authorList>
            <person name="Jeong S.H."/>
            <person name="Park M.S."/>
            <person name="Jin H.M."/>
            <person name="Lee K."/>
            <person name="Park W."/>
            <person name="Jeon C.O."/>
        </authorList>
    </citation>
    <scope>NUCLEOTIDE SEQUENCE</scope>
    <source>
        <strain evidence="7">SC17</strain>
    </source>
</reference>
<sequence length="461" mass="52662">MSIRFLPSTSLYFLFLLFAACKNTSNQKEAVKKANQGLNVLVIIADDAGWNDVGYNGSEISTPNINSLANNGVKLNRFYANPTCSPSRVSLLTGMPSSRIGVVAPISGKSNKTLPDSITTLPQALKKKNYQNALFGKWHLGLDIYNGPNAFGFDYSYGFLHGQIDQYTHRYKNGDASWYRNDKMIEEEGHTTDLVTKEAIEWLTKKRDTAKNFYVQLAYSAPHFPLQEEEKWKKQYYKTIKDSSRVDFAAAMTHMDHAIGKVLKTLKEQHLDENTLVLFISDNGAMENWYPTYQYDGKFKANQVLGSNFPLRDWKTSNYEGAIRVPAIVYWKGKLQPEENSNYMAISDVMPTILSLIGEDIPKNVEGVNVWSSIENSKVETNHDIYVRGHIQESLIHKPWKIIRNRHKDGSPALYQLYNIENDPEEKHNMIDEQPKVAEKIKELLQNQFEKDDKTVNVELK</sequence>
<dbReference type="GO" id="GO:0046872">
    <property type="term" value="F:metal ion binding"/>
    <property type="evidence" value="ECO:0007669"/>
    <property type="project" value="UniProtKB-KW"/>
</dbReference>
<keyword evidence="2" id="KW-0479">Metal-binding</keyword>
<dbReference type="InterPro" id="IPR024607">
    <property type="entry name" value="Sulfatase_CS"/>
</dbReference>
<dbReference type="GO" id="GO:0004065">
    <property type="term" value="F:arylsulfatase activity"/>
    <property type="evidence" value="ECO:0007669"/>
    <property type="project" value="TreeGrafter"/>
</dbReference>
<reference evidence="7" key="2">
    <citation type="submission" date="2020-09" db="EMBL/GenBank/DDBJ databases">
        <authorList>
            <person name="Wu Z."/>
        </authorList>
    </citation>
    <scope>NUCLEOTIDE SEQUENCE</scope>
    <source>
        <strain evidence="7">SC17</strain>
    </source>
</reference>
<dbReference type="RefSeq" id="WP_188214662.1">
    <property type="nucleotide sequence ID" value="NZ_BAABGH010000004.1"/>
</dbReference>
<evidence type="ECO:0000256" key="2">
    <source>
        <dbReference type="ARBA" id="ARBA00022723"/>
    </source>
</evidence>
<evidence type="ECO:0000256" key="5">
    <source>
        <dbReference type="SAM" id="SignalP"/>
    </source>
</evidence>
<dbReference type="Proteomes" id="UP000602057">
    <property type="component" value="Unassembled WGS sequence"/>
</dbReference>
<dbReference type="SUPFAM" id="SSF53649">
    <property type="entry name" value="Alkaline phosphatase-like"/>
    <property type="match status" value="1"/>
</dbReference>
<keyword evidence="4" id="KW-0106">Calcium</keyword>
<dbReference type="InterPro" id="IPR000917">
    <property type="entry name" value="Sulfatase_N"/>
</dbReference>
<feature type="signal peptide" evidence="5">
    <location>
        <begin position="1"/>
        <end position="19"/>
    </location>
</feature>
<evidence type="ECO:0000256" key="1">
    <source>
        <dbReference type="ARBA" id="ARBA00008779"/>
    </source>
</evidence>
<dbReference type="PANTHER" id="PTHR42693">
    <property type="entry name" value="ARYLSULFATASE FAMILY MEMBER"/>
    <property type="match status" value="1"/>
</dbReference>
<dbReference type="AlphaFoldDB" id="A0A8J6QP53"/>
<evidence type="ECO:0000313" key="7">
    <source>
        <dbReference type="EMBL" id="MBD0834174.1"/>
    </source>
</evidence>
<organism evidence="7 8">
    <name type="scientific">Aestuariibaculum suncheonense</name>
    <dbReference type="NCBI Taxonomy" id="1028745"/>
    <lineage>
        <taxon>Bacteria</taxon>
        <taxon>Pseudomonadati</taxon>
        <taxon>Bacteroidota</taxon>
        <taxon>Flavobacteriia</taxon>
        <taxon>Flavobacteriales</taxon>
        <taxon>Flavobacteriaceae</taxon>
    </lineage>
</organism>
<keyword evidence="8" id="KW-1185">Reference proteome</keyword>
<name>A0A8J6QP53_9FLAO</name>
<dbReference type="InterPro" id="IPR050738">
    <property type="entry name" value="Sulfatase"/>
</dbReference>
<dbReference type="PANTHER" id="PTHR42693:SF33">
    <property type="entry name" value="ARYLSULFATASE"/>
    <property type="match status" value="1"/>
</dbReference>
<evidence type="ECO:0000256" key="3">
    <source>
        <dbReference type="ARBA" id="ARBA00022801"/>
    </source>
</evidence>
<dbReference type="Pfam" id="PF00884">
    <property type="entry name" value="Sulfatase"/>
    <property type="match status" value="1"/>
</dbReference>
<evidence type="ECO:0000313" key="8">
    <source>
        <dbReference type="Proteomes" id="UP000602057"/>
    </source>
</evidence>
<evidence type="ECO:0000259" key="6">
    <source>
        <dbReference type="Pfam" id="PF00884"/>
    </source>
</evidence>